<dbReference type="PANTHER" id="PTHR13962">
    <property type="entry name" value="FORKHEAD BOX PROTEIN N3-LIKE PROTEIN-RELATED"/>
    <property type="match status" value="1"/>
</dbReference>
<dbReference type="PANTHER" id="PTHR13962:SF22">
    <property type="entry name" value="FORKHEAD BOX PROTEIN N3-LIKE PROTEIN"/>
    <property type="match status" value="1"/>
</dbReference>
<feature type="region of interest" description="Disordered" evidence="9">
    <location>
        <begin position="491"/>
        <end position="511"/>
    </location>
</feature>
<proteinExistence type="predicted"/>
<dbReference type="InterPro" id="IPR030456">
    <property type="entry name" value="TF_fork_head_CS_2"/>
</dbReference>
<keyword evidence="11" id="KW-1185">Reference proteome</keyword>
<dbReference type="GO" id="GO:0005634">
    <property type="term" value="C:nucleus"/>
    <property type="evidence" value="ECO:0007669"/>
    <property type="project" value="UniProtKB-SubCell"/>
</dbReference>
<keyword evidence="5 8" id="KW-0539">Nucleus</keyword>
<comment type="function">
    <text evidence="6">Acts as a transcriptional repressor. May be involved in DNA damage-inducible cell cycle arrests (checkpoints).</text>
</comment>
<dbReference type="EMBL" id="CAIIXF020000008">
    <property type="protein sequence ID" value="CAH1793025.1"/>
    <property type="molecule type" value="Genomic_DNA"/>
</dbReference>
<gene>
    <name evidence="10" type="ORF">OFUS_LOCUS17928</name>
</gene>
<feature type="DNA-binding region" description="Fork-head" evidence="8">
    <location>
        <begin position="138"/>
        <end position="225"/>
    </location>
</feature>
<feature type="region of interest" description="Disordered" evidence="9">
    <location>
        <begin position="306"/>
        <end position="350"/>
    </location>
</feature>
<dbReference type="OrthoDB" id="5954824at2759"/>
<dbReference type="FunFam" id="1.10.10.10:FF:000135">
    <property type="entry name" value="forkhead box protein G1"/>
    <property type="match status" value="1"/>
</dbReference>
<reference evidence="10" key="1">
    <citation type="submission" date="2022-03" db="EMBL/GenBank/DDBJ databases">
        <authorList>
            <person name="Martin C."/>
        </authorList>
    </citation>
    <scope>NUCLEOTIDE SEQUENCE</scope>
</reference>
<sequence length="511" mass="56857">MVVMAPMQTAVQCDESDQSMRQRLVHSLSASFPGSALSKALSCMEITDEGEVIEDPLSSSCFAEIRLEKLDSDDDDLTSLDWLKSGDLLKDLRAGEELETSDETQKENGEIKLENGGYATSAHPPNIPYNPQKHVNSKPPYSFSCLIFMAIEDSPQKRLPVKEIYAWILNHFPYFQNAPTGWRNSVRHNLSLNKCFRKVDKERGQSIGKGSLWCIDPDYRPNLLQALRKTPYHPYHQMQMLANPQPSPIYNLVGARRPLTLTTQQFNHNTPSPHLFPFLSKRLAQSSSKSFTDVSDIDAASALVQMKGSPNSRPSRNPRLKPLALVNGKRVRRSRSPSPPEFGSAREKRRLKRKMELQLAHVQKRLLTEPIVYTESPSEDHTYSATSPLHLIRSPTSPGSGSSSIDEEYDFGPADGYQSDGVDSFVSEESNFDESECEDDNTLNDSGNFSRFIRKKCSSPAEAAEEDVKLGADALLNLAGINTSNVVPIRAISPSDSNSPVQSDTPSLIKK</sequence>
<keyword evidence="3 8" id="KW-0238">DNA-binding</keyword>
<evidence type="ECO:0000313" key="10">
    <source>
        <dbReference type="EMBL" id="CAH1793025.1"/>
    </source>
</evidence>
<dbReference type="CDD" id="cd20059">
    <property type="entry name" value="FH_FOXN3"/>
    <property type="match status" value="1"/>
</dbReference>
<feature type="compositionally biased region" description="Polar residues" evidence="9">
    <location>
        <begin position="494"/>
        <end position="511"/>
    </location>
</feature>
<accession>A0A8J1Y676</accession>
<evidence type="ECO:0000313" key="11">
    <source>
        <dbReference type="Proteomes" id="UP000749559"/>
    </source>
</evidence>
<dbReference type="Pfam" id="PF00250">
    <property type="entry name" value="Forkhead"/>
    <property type="match status" value="1"/>
</dbReference>
<dbReference type="PROSITE" id="PS00658">
    <property type="entry name" value="FORK_HEAD_2"/>
    <property type="match status" value="1"/>
</dbReference>
<feature type="region of interest" description="Disordered" evidence="9">
    <location>
        <begin position="389"/>
        <end position="411"/>
    </location>
</feature>
<dbReference type="GO" id="GO:0003700">
    <property type="term" value="F:DNA-binding transcription factor activity"/>
    <property type="evidence" value="ECO:0007669"/>
    <property type="project" value="InterPro"/>
</dbReference>
<dbReference type="Proteomes" id="UP000749559">
    <property type="component" value="Unassembled WGS sequence"/>
</dbReference>
<evidence type="ECO:0000256" key="1">
    <source>
        <dbReference type="ARBA" id="ARBA00004123"/>
    </source>
</evidence>
<dbReference type="InterPro" id="IPR018122">
    <property type="entry name" value="TF_fork_head_CS_1"/>
</dbReference>
<evidence type="ECO:0000256" key="5">
    <source>
        <dbReference type="ARBA" id="ARBA00023242"/>
    </source>
</evidence>
<evidence type="ECO:0000256" key="4">
    <source>
        <dbReference type="ARBA" id="ARBA00023163"/>
    </source>
</evidence>
<comment type="subcellular location">
    <subcellularLocation>
        <location evidence="1 8">Nucleus</location>
    </subcellularLocation>
</comment>
<dbReference type="InterPro" id="IPR001766">
    <property type="entry name" value="Fork_head_dom"/>
</dbReference>
<evidence type="ECO:0000256" key="2">
    <source>
        <dbReference type="ARBA" id="ARBA00023015"/>
    </source>
</evidence>
<feature type="compositionally biased region" description="Low complexity" evidence="9">
    <location>
        <begin position="394"/>
        <end position="404"/>
    </location>
</feature>
<evidence type="ECO:0000256" key="7">
    <source>
        <dbReference type="ARBA" id="ARBA00034870"/>
    </source>
</evidence>
<dbReference type="InterPro" id="IPR036390">
    <property type="entry name" value="WH_DNA-bd_sf"/>
</dbReference>
<dbReference type="SUPFAM" id="SSF46785">
    <property type="entry name" value="Winged helix' DNA-binding domain"/>
    <property type="match status" value="1"/>
</dbReference>
<evidence type="ECO:0000256" key="6">
    <source>
        <dbReference type="ARBA" id="ARBA00034657"/>
    </source>
</evidence>
<dbReference type="GO" id="GO:0000987">
    <property type="term" value="F:cis-regulatory region sequence-specific DNA binding"/>
    <property type="evidence" value="ECO:0007669"/>
    <property type="project" value="TreeGrafter"/>
</dbReference>
<keyword evidence="2" id="KW-0805">Transcription regulation</keyword>
<dbReference type="PROSITE" id="PS00657">
    <property type="entry name" value="FORK_HEAD_1"/>
    <property type="match status" value="1"/>
</dbReference>
<dbReference type="SMART" id="SM00339">
    <property type="entry name" value="FH"/>
    <property type="match status" value="1"/>
</dbReference>
<evidence type="ECO:0000256" key="8">
    <source>
        <dbReference type="PROSITE-ProRule" id="PRU00089"/>
    </source>
</evidence>
<dbReference type="PRINTS" id="PR00053">
    <property type="entry name" value="FORKHEAD"/>
</dbReference>
<evidence type="ECO:0000256" key="9">
    <source>
        <dbReference type="SAM" id="MobiDB-lite"/>
    </source>
</evidence>
<protein>
    <recommendedName>
        <fullName evidence="7">Forkhead box protein N3</fullName>
    </recommendedName>
</protein>
<dbReference type="InterPro" id="IPR047404">
    <property type="entry name" value="FH_FOXN3"/>
</dbReference>
<organism evidence="10 11">
    <name type="scientific">Owenia fusiformis</name>
    <name type="common">Polychaete worm</name>
    <dbReference type="NCBI Taxonomy" id="6347"/>
    <lineage>
        <taxon>Eukaryota</taxon>
        <taxon>Metazoa</taxon>
        <taxon>Spiralia</taxon>
        <taxon>Lophotrochozoa</taxon>
        <taxon>Annelida</taxon>
        <taxon>Polychaeta</taxon>
        <taxon>Sedentaria</taxon>
        <taxon>Canalipalpata</taxon>
        <taxon>Sabellida</taxon>
        <taxon>Oweniida</taxon>
        <taxon>Oweniidae</taxon>
        <taxon>Owenia</taxon>
    </lineage>
</organism>
<dbReference type="InterPro" id="IPR047119">
    <property type="entry name" value="FOXN2/3-like"/>
</dbReference>
<evidence type="ECO:0000256" key="3">
    <source>
        <dbReference type="ARBA" id="ARBA00023125"/>
    </source>
</evidence>
<dbReference type="AlphaFoldDB" id="A0A8J1Y676"/>
<dbReference type="PROSITE" id="PS50039">
    <property type="entry name" value="FORK_HEAD_3"/>
    <property type="match status" value="1"/>
</dbReference>
<comment type="caution">
    <text evidence="10">The sequence shown here is derived from an EMBL/GenBank/DDBJ whole genome shotgun (WGS) entry which is preliminary data.</text>
</comment>
<dbReference type="Gene3D" id="1.10.10.10">
    <property type="entry name" value="Winged helix-like DNA-binding domain superfamily/Winged helix DNA-binding domain"/>
    <property type="match status" value="1"/>
</dbReference>
<dbReference type="InterPro" id="IPR036388">
    <property type="entry name" value="WH-like_DNA-bd_sf"/>
</dbReference>
<name>A0A8J1Y676_OWEFU</name>
<keyword evidence="4" id="KW-0804">Transcription</keyword>